<evidence type="ECO:0000256" key="1">
    <source>
        <dbReference type="SAM" id="Phobius"/>
    </source>
</evidence>
<accession>A0A6A6RQC1</accession>
<dbReference type="AlphaFoldDB" id="A0A6A6RQC1"/>
<evidence type="ECO:0000313" key="3">
    <source>
        <dbReference type="Proteomes" id="UP000799753"/>
    </source>
</evidence>
<feature type="transmembrane region" description="Helical" evidence="1">
    <location>
        <begin position="105"/>
        <end position="130"/>
    </location>
</feature>
<feature type="transmembrane region" description="Helical" evidence="1">
    <location>
        <begin position="157"/>
        <end position="181"/>
    </location>
</feature>
<feature type="transmembrane region" description="Helical" evidence="1">
    <location>
        <begin position="511"/>
        <end position="530"/>
    </location>
</feature>
<dbReference type="Proteomes" id="UP000799753">
    <property type="component" value="Unassembled WGS sequence"/>
</dbReference>
<proteinExistence type="predicted"/>
<dbReference type="EMBL" id="MU006798">
    <property type="protein sequence ID" value="KAF2636428.1"/>
    <property type="molecule type" value="Genomic_DNA"/>
</dbReference>
<keyword evidence="3" id="KW-1185">Reference proteome</keyword>
<sequence length="601" mass="65906">MTMTEHLLAELSSYSPSPASSTYTLTHNDSLFQPRKGIFHFLRHNTTTSVALLAGTTCVVVVTLFTAWLSKQIPQCPSWAIDCEVPHRTEMIYNNMGLVQGLATALYSIGLAALAFFAHAFSEAALWPILHRQQLSLKQIDTYLDASRGSIPASPMALVAARSVVSVGILLITVLVTLLPLTSGPVTGRVYDTRNITVTFKGHVKSGGGIGPLWRQKNPPLTLREGSSSFYTSWQSQLSQEPMPAYRDWFIDRHTLSSRGNFTAKAVRAAIDISCRGWEVEPTKYDGGKFEFETDMIKKNTTKPLHDGKIHVRDEARLAVWAHNYTFDSITKTTVTVIFAALNGTIPEGKAGVNIPKEGRVSSISSVACDIGVELVEDTLVVGDGKGPAVQINSLHDIKVHGQKQGAATNYNELNLWFAAAIVANGAYAYGVQPMYSFGKGWIPARFTTTLTSTSPTGVDNEGWNIDYIKNMIRISTGASMLGDSISWSVDEKIDLYSHVYILKMDPRRTIYLTIAPLAIVASGLVLMAWNMRLHRSRAIPIMRKATLSEVLKSSQTPDLLGPASFDKLDYNQPSVLGELKVRFAMNDVGVWGLYGSKNVL</sequence>
<keyword evidence="1" id="KW-1133">Transmembrane helix</keyword>
<organism evidence="2 3">
    <name type="scientific">Massarina eburnea CBS 473.64</name>
    <dbReference type="NCBI Taxonomy" id="1395130"/>
    <lineage>
        <taxon>Eukaryota</taxon>
        <taxon>Fungi</taxon>
        <taxon>Dikarya</taxon>
        <taxon>Ascomycota</taxon>
        <taxon>Pezizomycotina</taxon>
        <taxon>Dothideomycetes</taxon>
        <taxon>Pleosporomycetidae</taxon>
        <taxon>Pleosporales</taxon>
        <taxon>Massarineae</taxon>
        <taxon>Massarinaceae</taxon>
        <taxon>Massarina</taxon>
    </lineage>
</organism>
<name>A0A6A6RQC1_9PLEO</name>
<keyword evidence="1" id="KW-0472">Membrane</keyword>
<feature type="transmembrane region" description="Helical" evidence="1">
    <location>
        <begin position="50"/>
        <end position="69"/>
    </location>
</feature>
<dbReference type="OrthoDB" id="4734538at2759"/>
<reference evidence="2" key="1">
    <citation type="journal article" date="2020" name="Stud. Mycol.">
        <title>101 Dothideomycetes genomes: a test case for predicting lifestyles and emergence of pathogens.</title>
        <authorList>
            <person name="Haridas S."/>
            <person name="Albert R."/>
            <person name="Binder M."/>
            <person name="Bloem J."/>
            <person name="Labutti K."/>
            <person name="Salamov A."/>
            <person name="Andreopoulos B."/>
            <person name="Baker S."/>
            <person name="Barry K."/>
            <person name="Bills G."/>
            <person name="Bluhm B."/>
            <person name="Cannon C."/>
            <person name="Castanera R."/>
            <person name="Culley D."/>
            <person name="Daum C."/>
            <person name="Ezra D."/>
            <person name="Gonzalez J."/>
            <person name="Henrissat B."/>
            <person name="Kuo A."/>
            <person name="Liang C."/>
            <person name="Lipzen A."/>
            <person name="Lutzoni F."/>
            <person name="Magnuson J."/>
            <person name="Mondo S."/>
            <person name="Nolan M."/>
            <person name="Ohm R."/>
            <person name="Pangilinan J."/>
            <person name="Park H.-J."/>
            <person name="Ramirez L."/>
            <person name="Alfaro M."/>
            <person name="Sun H."/>
            <person name="Tritt A."/>
            <person name="Yoshinaga Y."/>
            <person name="Zwiers L.-H."/>
            <person name="Turgeon B."/>
            <person name="Goodwin S."/>
            <person name="Spatafora J."/>
            <person name="Crous P."/>
            <person name="Grigoriev I."/>
        </authorList>
    </citation>
    <scope>NUCLEOTIDE SEQUENCE</scope>
    <source>
        <strain evidence="2">CBS 473.64</strain>
    </source>
</reference>
<gene>
    <name evidence="2" type="ORF">P280DRAFT_552926</name>
</gene>
<evidence type="ECO:0000313" key="2">
    <source>
        <dbReference type="EMBL" id="KAF2636428.1"/>
    </source>
</evidence>
<keyword evidence="1" id="KW-0812">Transmembrane</keyword>
<protein>
    <submittedName>
        <fullName evidence="2">Uncharacterized protein</fullName>
    </submittedName>
</protein>